<reference evidence="1 2" key="1">
    <citation type="submission" date="2018-11" db="EMBL/GenBank/DDBJ databases">
        <authorList>
            <consortium name="Pathogen Informatics"/>
        </authorList>
    </citation>
    <scope>NUCLEOTIDE SEQUENCE [LARGE SCALE GENOMIC DNA]</scope>
</reference>
<keyword evidence="2" id="KW-1185">Reference proteome</keyword>
<organism evidence="1 2">
    <name type="scientific">Anisakis simplex</name>
    <name type="common">Herring worm</name>
    <dbReference type="NCBI Taxonomy" id="6269"/>
    <lineage>
        <taxon>Eukaryota</taxon>
        <taxon>Metazoa</taxon>
        <taxon>Ecdysozoa</taxon>
        <taxon>Nematoda</taxon>
        <taxon>Chromadorea</taxon>
        <taxon>Rhabditida</taxon>
        <taxon>Spirurina</taxon>
        <taxon>Ascaridomorpha</taxon>
        <taxon>Ascaridoidea</taxon>
        <taxon>Anisakidae</taxon>
        <taxon>Anisakis</taxon>
        <taxon>Anisakis simplex complex</taxon>
    </lineage>
</organism>
<evidence type="ECO:0000313" key="1">
    <source>
        <dbReference type="EMBL" id="VDK68796.1"/>
    </source>
</evidence>
<name>A0A3P6S3H7_ANISI</name>
<accession>A0A3P6S3H7</accession>
<dbReference type="EMBL" id="UYRR01037026">
    <property type="protein sequence ID" value="VDK68796.1"/>
    <property type="molecule type" value="Genomic_DNA"/>
</dbReference>
<dbReference type="AlphaFoldDB" id="A0A3P6S3H7"/>
<dbReference type="Proteomes" id="UP000267096">
    <property type="component" value="Unassembled WGS sequence"/>
</dbReference>
<sequence length="47" mass="4943">MGAEALSGCVALGVPLPTQLNSIMLRLGNSLPTTSTKLDFSDFPFCQ</sequence>
<evidence type="ECO:0000313" key="2">
    <source>
        <dbReference type="Proteomes" id="UP000267096"/>
    </source>
</evidence>
<protein>
    <submittedName>
        <fullName evidence="1">Uncharacterized protein</fullName>
    </submittedName>
</protein>
<gene>
    <name evidence="1" type="ORF">ASIM_LOCUS19314</name>
</gene>
<proteinExistence type="predicted"/>